<dbReference type="AlphaFoldDB" id="A0A059CAF1"/>
<proteinExistence type="predicted"/>
<dbReference type="InParanoid" id="A0A059CAF1"/>
<gene>
    <name evidence="1" type="ORF">EUGRSUZ_E04093</name>
</gene>
<reference evidence="1" key="1">
    <citation type="submission" date="2013-07" db="EMBL/GenBank/DDBJ databases">
        <title>The genome of Eucalyptus grandis.</title>
        <authorList>
            <person name="Schmutz J."/>
            <person name="Hayes R."/>
            <person name="Myburg A."/>
            <person name="Tuskan G."/>
            <person name="Grattapaglia D."/>
            <person name="Rokhsar D.S."/>
        </authorList>
    </citation>
    <scope>NUCLEOTIDE SEQUENCE</scope>
    <source>
        <tissue evidence="1">Leaf extractions</tissue>
    </source>
</reference>
<dbReference type="Gramene" id="KCW75347">
    <property type="protein sequence ID" value="KCW75347"/>
    <property type="gene ID" value="EUGRSUZ_E04093"/>
</dbReference>
<protein>
    <submittedName>
        <fullName evidence="1">Uncharacterized protein</fullName>
    </submittedName>
</protein>
<accession>A0A059CAF1</accession>
<organism evidence="1">
    <name type="scientific">Eucalyptus grandis</name>
    <name type="common">Flooded gum</name>
    <dbReference type="NCBI Taxonomy" id="71139"/>
    <lineage>
        <taxon>Eukaryota</taxon>
        <taxon>Viridiplantae</taxon>
        <taxon>Streptophyta</taxon>
        <taxon>Embryophyta</taxon>
        <taxon>Tracheophyta</taxon>
        <taxon>Spermatophyta</taxon>
        <taxon>Magnoliopsida</taxon>
        <taxon>eudicotyledons</taxon>
        <taxon>Gunneridae</taxon>
        <taxon>Pentapetalae</taxon>
        <taxon>rosids</taxon>
        <taxon>malvids</taxon>
        <taxon>Myrtales</taxon>
        <taxon>Myrtaceae</taxon>
        <taxon>Myrtoideae</taxon>
        <taxon>Eucalypteae</taxon>
        <taxon>Eucalyptus</taxon>
    </lineage>
</organism>
<name>A0A059CAF1_EUCGR</name>
<evidence type="ECO:0000313" key="1">
    <source>
        <dbReference type="EMBL" id="KCW75347.1"/>
    </source>
</evidence>
<sequence>MNSNKGLHEQDDDAQIFSFYNSTLHPNAEQELWWWVQAIFLTSAVGCSQSVHVNVIQAFHQTVRAPNN</sequence>
<dbReference type="EMBL" id="KK198757">
    <property type="protein sequence ID" value="KCW75347.1"/>
    <property type="molecule type" value="Genomic_DNA"/>
</dbReference>